<dbReference type="OrthoDB" id="9811557at2"/>
<proteinExistence type="predicted"/>
<keyword evidence="5" id="KW-1185">Reference proteome</keyword>
<dbReference type="InterPro" id="IPR006094">
    <property type="entry name" value="Oxid_FAD_bind_N"/>
</dbReference>
<keyword evidence="2" id="KW-0274">FAD</keyword>
<comment type="caution">
    <text evidence="4">The sequence shown here is derived from an EMBL/GenBank/DDBJ whole genome shotgun (WGS) entry which is preliminary data.</text>
</comment>
<dbReference type="Proteomes" id="UP000564704">
    <property type="component" value="Unassembled WGS sequence"/>
</dbReference>
<dbReference type="PROSITE" id="PS51387">
    <property type="entry name" value="FAD_PCMH"/>
    <property type="match status" value="1"/>
</dbReference>
<dbReference type="InterPro" id="IPR016169">
    <property type="entry name" value="FAD-bd_PCMH_sub2"/>
</dbReference>
<reference evidence="4 5" key="1">
    <citation type="submission" date="2019-05" db="EMBL/GenBank/DDBJ databases">
        <title>Roseovarius bejariae sp. nov., a moderately halophylic bacterium isolated from a saline soil in Rambla Salada (Murcia).</title>
        <authorList>
            <person name="Castro D.J."/>
            <person name="Gomez-Altuve A."/>
            <person name="Reina J.C."/>
            <person name="Rodriguez M."/>
            <person name="Sampedro I."/>
            <person name="Llamas I."/>
            <person name="Martinez-Checa F."/>
        </authorList>
    </citation>
    <scope>NUCLEOTIDE SEQUENCE [LARGE SCALE GENOMIC DNA]</scope>
    <source>
        <strain evidence="4 5">A21</strain>
    </source>
</reference>
<organism evidence="4 5">
    <name type="scientific">Roseovarius bejariae</name>
    <dbReference type="NCBI Taxonomy" id="2576383"/>
    <lineage>
        <taxon>Bacteria</taxon>
        <taxon>Pseudomonadati</taxon>
        <taxon>Pseudomonadota</taxon>
        <taxon>Alphaproteobacteria</taxon>
        <taxon>Rhodobacterales</taxon>
        <taxon>Roseobacteraceae</taxon>
        <taxon>Roseovarius</taxon>
    </lineage>
</organism>
<dbReference type="SUPFAM" id="SSF55103">
    <property type="entry name" value="FAD-linked oxidases, C-terminal domain"/>
    <property type="match status" value="1"/>
</dbReference>
<dbReference type="InterPro" id="IPR016164">
    <property type="entry name" value="FAD-linked_Oxase-like_C"/>
</dbReference>
<evidence type="ECO:0000313" key="4">
    <source>
        <dbReference type="EMBL" id="MRU15405.1"/>
    </source>
</evidence>
<dbReference type="Pfam" id="PF01565">
    <property type="entry name" value="FAD_binding_4"/>
    <property type="match status" value="1"/>
</dbReference>
<dbReference type="InterPro" id="IPR036318">
    <property type="entry name" value="FAD-bd_PCMH-like_sf"/>
</dbReference>
<dbReference type="InterPro" id="IPR016166">
    <property type="entry name" value="FAD-bd_PCMH"/>
</dbReference>
<dbReference type="PANTHER" id="PTHR11748:SF103">
    <property type="entry name" value="GLYCOLATE OXIDASE SUBUNIT GLCE"/>
    <property type="match status" value="1"/>
</dbReference>
<protein>
    <submittedName>
        <fullName evidence="4">FAD-binding protein</fullName>
    </submittedName>
</protein>
<sequence>MTPQSEAELAEIVAGADVPLRIIGGGTRPIGASAASEVLSTAGISGITLYEPGALTLVAKAGTPVEEIEAALAEEGQMLAFEPMDHRRLLGTSGTPTIGGVVAGNVSGPRRVSSVGACRDSLLGVRFVDGAGRILKNGGRVMKNVTGYDLNKLLCGSWGTLGVLSEVALKVLPRPAATATLTLKDVASDRAVPAMAAALGTPYEVNGAFFGPYGPEGGTLRIRVEGALSSVKYRAEELAKCLAPYGEAEIETDAEANRALWIDIRDMAYLADKPVVLRSSIKPGDAPGFVDGLPSSHPALHYFDWGGGLIWTAAEAAPDDGARGLVSSMQAAMTETGGHSTVLKAPDGLRQGVSTFQPPVSAVAAIEAGLRARFDPQGLFNPGLMGQAA</sequence>
<dbReference type="GO" id="GO:0003824">
    <property type="term" value="F:catalytic activity"/>
    <property type="evidence" value="ECO:0007669"/>
    <property type="project" value="InterPro"/>
</dbReference>
<gene>
    <name evidence="4" type="ORF">FDP25_08190</name>
</gene>
<evidence type="ECO:0000256" key="1">
    <source>
        <dbReference type="ARBA" id="ARBA00022630"/>
    </source>
</evidence>
<accession>A0A844CPK3</accession>
<dbReference type="SUPFAM" id="SSF56176">
    <property type="entry name" value="FAD-binding/transporter-associated domain-like"/>
    <property type="match status" value="1"/>
</dbReference>
<dbReference type="Gene3D" id="3.30.465.10">
    <property type="match status" value="1"/>
</dbReference>
<dbReference type="PANTHER" id="PTHR11748">
    <property type="entry name" value="D-LACTATE DEHYDROGENASE"/>
    <property type="match status" value="1"/>
</dbReference>
<evidence type="ECO:0000313" key="5">
    <source>
        <dbReference type="Proteomes" id="UP000564704"/>
    </source>
</evidence>
<feature type="domain" description="FAD-binding PCMH-type" evidence="3">
    <location>
        <begin position="1"/>
        <end position="174"/>
    </location>
</feature>
<dbReference type="AlphaFoldDB" id="A0A844CPK3"/>
<evidence type="ECO:0000259" key="3">
    <source>
        <dbReference type="PROSITE" id="PS51387"/>
    </source>
</evidence>
<dbReference type="GO" id="GO:0071949">
    <property type="term" value="F:FAD binding"/>
    <property type="evidence" value="ECO:0007669"/>
    <property type="project" value="InterPro"/>
</dbReference>
<evidence type="ECO:0000256" key="2">
    <source>
        <dbReference type="ARBA" id="ARBA00022827"/>
    </source>
</evidence>
<dbReference type="EMBL" id="SZWE01000001">
    <property type="protein sequence ID" value="MRU15405.1"/>
    <property type="molecule type" value="Genomic_DNA"/>
</dbReference>
<name>A0A844CPK3_9RHOB</name>
<keyword evidence="1" id="KW-0285">Flavoprotein</keyword>